<dbReference type="Proteomes" id="UP000606786">
    <property type="component" value="Unassembled WGS sequence"/>
</dbReference>
<feature type="compositionally biased region" description="Low complexity" evidence="1">
    <location>
        <begin position="183"/>
        <end position="203"/>
    </location>
</feature>
<feature type="region of interest" description="Disordered" evidence="1">
    <location>
        <begin position="589"/>
        <end position="618"/>
    </location>
</feature>
<feature type="region of interest" description="Disordered" evidence="1">
    <location>
        <begin position="429"/>
        <end position="456"/>
    </location>
</feature>
<feature type="region of interest" description="Disordered" evidence="1">
    <location>
        <begin position="542"/>
        <end position="565"/>
    </location>
</feature>
<gene>
    <name evidence="2" type="ORF">CCAP1982_LOCUS20559</name>
</gene>
<name>A0A811VBX3_CERCA</name>
<dbReference type="EMBL" id="CAJHJT010000056">
    <property type="protein sequence ID" value="CAD7012481.1"/>
    <property type="molecule type" value="Genomic_DNA"/>
</dbReference>
<protein>
    <submittedName>
        <fullName evidence="2">(Mediterranean fruit fly) hypothetical protein</fullName>
    </submittedName>
</protein>
<feature type="compositionally biased region" description="Low complexity" evidence="1">
    <location>
        <begin position="481"/>
        <end position="495"/>
    </location>
</feature>
<comment type="caution">
    <text evidence="2">The sequence shown here is derived from an EMBL/GenBank/DDBJ whole genome shotgun (WGS) entry which is preliminary data.</text>
</comment>
<keyword evidence="3" id="KW-1185">Reference proteome</keyword>
<dbReference type="OrthoDB" id="7869552at2759"/>
<evidence type="ECO:0000313" key="3">
    <source>
        <dbReference type="Proteomes" id="UP000606786"/>
    </source>
</evidence>
<feature type="compositionally biased region" description="Polar residues" evidence="1">
    <location>
        <begin position="439"/>
        <end position="456"/>
    </location>
</feature>
<evidence type="ECO:0000313" key="2">
    <source>
        <dbReference type="EMBL" id="CAD7012481.1"/>
    </source>
</evidence>
<proteinExistence type="predicted"/>
<feature type="region of interest" description="Disordered" evidence="1">
    <location>
        <begin position="468"/>
        <end position="526"/>
    </location>
</feature>
<dbReference type="AlphaFoldDB" id="A0A811VBX3"/>
<feature type="region of interest" description="Disordered" evidence="1">
    <location>
        <begin position="650"/>
        <end position="670"/>
    </location>
</feature>
<feature type="compositionally biased region" description="Polar residues" evidence="1">
    <location>
        <begin position="499"/>
        <end position="514"/>
    </location>
</feature>
<evidence type="ECO:0000256" key="1">
    <source>
        <dbReference type="SAM" id="MobiDB-lite"/>
    </source>
</evidence>
<reference evidence="2" key="1">
    <citation type="submission" date="2020-11" db="EMBL/GenBank/DDBJ databases">
        <authorList>
            <person name="Whitehead M."/>
        </authorList>
    </citation>
    <scope>NUCLEOTIDE SEQUENCE</scope>
    <source>
        <strain evidence="2">EGII</strain>
    </source>
</reference>
<feature type="compositionally biased region" description="Polar residues" evidence="1">
    <location>
        <begin position="655"/>
        <end position="664"/>
    </location>
</feature>
<accession>A0A811VBX3</accession>
<feature type="region of interest" description="Disordered" evidence="1">
    <location>
        <begin position="183"/>
        <end position="205"/>
    </location>
</feature>
<feature type="compositionally biased region" description="Basic and acidic residues" evidence="1">
    <location>
        <begin position="429"/>
        <end position="438"/>
    </location>
</feature>
<feature type="compositionally biased region" description="Polar residues" evidence="1">
    <location>
        <begin position="603"/>
        <end position="616"/>
    </location>
</feature>
<sequence length="718" mass="80166">MNYNRRRNIFTLGDFHQYPNPTQQIKAQQNRRQSSDPFERDPFKIQSYNFRYAERPSYPLPNLYDNRIQPASSSSNKRFETFFYNYDFTPSVHDKENPPAHKFREFRRRKFLLDHQHQQQHQTTPFVHVPTANSRESSSFQQTNTTTANTNNNNNNHMCQQQQLHPIVNATIRIGTSASQTAITSSAGSAGAARAASRSSSTRIEYERTHADDDGCGVARHHQATRCSATDTSSVATAAGLRYGRDNVSISSHMPSLNKCGRKTYARSTGNREYLRALATAHINESANQSNFFGRGMAAVAARPADGHALSAWVTGTHLQMATTSLAECKNVHSVSPNRVTATVEKTEGTCSGCQININIKGLDSTQLGDNVVIKIESDKMSLNKTNSKAEQHTPVISTLNNIYSGTGSTQHRNDIAIAKLVEIKRDSDMSHNLDNKPKASTHQQPQAMRNSSSSSFVIDKRLSKFALNSTDEPRKHRPRSSSYSRIPITSSTTRAMGFNTSNSAVRNSNSTEGISRVPKSVSKERMPSMVPWCLDTTLRRGFSHDEDDTKPPQPMKPTRPSYDSTLNDVRKMRRQAVVAAYKPFSLQRTSVGSSLRPRKSESFNGGSKQATNNDTCKPIDKTYFKKSNGNWNTDSVQLHASHHSLRAVRPSRGTLRSQSSSQLELKHSPTMIMHRSRSSIRPTAQHPTDSQSHVSVKTTPLNVNINVFADKLKLLRV</sequence>
<organism evidence="2 3">
    <name type="scientific">Ceratitis capitata</name>
    <name type="common">Mediterranean fruit fly</name>
    <name type="synonym">Tephritis capitata</name>
    <dbReference type="NCBI Taxonomy" id="7213"/>
    <lineage>
        <taxon>Eukaryota</taxon>
        <taxon>Metazoa</taxon>
        <taxon>Ecdysozoa</taxon>
        <taxon>Arthropoda</taxon>
        <taxon>Hexapoda</taxon>
        <taxon>Insecta</taxon>
        <taxon>Pterygota</taxon>
        <taxon>Neoptera</taxon>
        <taxon>Endopterygota</taxon>
        <taxon>Diptera</taxon>
        <taxon>Brachycera</taxon>
        <taxon>Muscomorpha</taxon>
        <taxon>Tephritoidea</taxon>
        <taxon>Tephritidae</taxon>
        <taxon>Ceratitis</taxon>
        <taxon>Ceratitis</taxon>
    </lineage>
</organism>